<evidence type="ECO:0000313" key="2">
    <source>
        <dbReference type="EMBL" id="CCC50240.1"/>
    </source>
</evidence>
<dbReference type="EMBL" id="HE573025">
    <property type="protein sequence ID" value="CCC50240.1"/>
    <property type="molecule type" value="Genomic_DNA"/>
</dbReference>
<sequence>MCMSVCVCVCSFLLLFWGVRVSHQGDRMWNISALLQFRMVVASNRHEWGACMDSIKSNSAGARCKKKEKKDSLPCHVLYQIARPPCRLACFPSLPLYHGTAPLTSQALLARTRTKNK</sequence>
<feature type="signal peptide" evidence="1">
    <location>
        <begin position="1"/>
        <end position="21"/>
    </location>
</feature>
<accession>G0U1U1</accession>
<proteinExistence type="predicted"/>
<evidence type="ECO:0000256" key="1">
    <source>
        <dbReference type="SAM" id="SignalP"/>
    </source>
</evidence>
<reference evidence="2" key="1">
    <citation type="journal article" date="2012" name="Proc. Natl. Acad. Sci. U.S.A.">
        <title>Antigenic diversity is generated by distinct evolutionary mechanisms in African trypanosome species.</title>
        <authorList>
            <person name="Jackson A.P."/>
            <person name="Berry A."/>
            <person name="Aslett M."/>
            <person name="Allison H.C."/>
            <person name="Burton P."/>
            <person name="Vavrova-Anderson J."/>
            <person name="Brown R."/>
            <person name="Browne H."/>
            <person name="Corton N."/>
            <person name="Hauser H."/>
            <person name="Gamble J."/>
            <person name="Gilderthorp R."/>
            <person name="Marcello L."/>
            <person name="McQuillan J."/>
            <person name="Otto T.D."/>
            <person name="Quail M.A."/>
            <person name="Sanders M.J."/>
            <person name="van Tonder A."/>
            <person name="Ginger M.L."/>
            <person name="Field M.C."/>
            <person name="Barry J.D."/>
            <person name="Hertz-Fowler C."/>
            <person name="Berriman M."/>
        </authorList>
    </citation>
    <scope>NUCLEOTIDE SEQUENCE</scope>
    <source>
        <strain evidence="2">Y486</strain>
    </source>
</reference>
<dbReference type="VEuPathDB" id="TriTrypDB:TvY486_0900630"/>
<feature type="chain" id="PRO_5003410246" description="Secreted protein" evidence="1">
    <location>
        <begin position="22"/>
        <end position="117"/>
    </location>
</feature>
<keyword evidence="1" id="KW-0732">Signal</keyword>
<dbReference type="AlphaFoldDB" id="G0U1U1"/>
<organism evidence="2">
    <name type="scientific">Trypanosoma vivax (strain Y486)</name>
    <dbReference type="NCBI Taxonomy" id="1055687"/>
    <lineage>
        <taxon>Eukaryota</taxon>
        <taxon>Discoba</taxon>
        <taxon>Euglenozoa</taxon>
        <taxon>Kinetoplastea</taxon>
        <taxon>Metakinetoplastina</taxon>
        <taxon>Trypanosomatida</taxon>
        <taxon>Trypanosomatidae</taxon>
        <taxon>Trypanosoma</taxon>
        <taxon>Duttonella</taxon>
    </lineage>
</organism>
<evidence type="ECO:0008006" key="3">
    <source>
        <dbReference type="Google" id="ProtNLM"/>
    </source>
</evidence>
<protein>
    <recommendedName>
        <fullName evidence="3">Secreted protein</fullName>
    </recommendedName>
</protein>
<gene>
    <name evidence="2" type="ORF">TVY486_0900630</name>
</gene>
<name>G0U1U1_TRYVY</name>